<name>A0A8J6QU80_9GAMM</name>
<protein>
    <submittedName>
        <fullName evidence="1">Uncharacterized protein</fullName>
    </submittedName>
</protein>
<dbReference type="EMBL" id="JACXAF010000009">
    <property type="protein sequence ID" value="MBD1389527.1"/>
    <property type="molecule type" value="Genomic_DNA"/>
</dbReference>
<proteinExistence type="predicted"/>
<comment type="caution">
    <text evidence="1">The sequence shown here is derived from an EMBL/GenBank/DDBJ whole genome shotgun (WGS) entry which is preliminary data.</text>
</comment>
<evidence type="ECO:0000313" key="2">
    <source>
        <dbReference type="Proteomes" id="UP000638014"/>
    </source>
</evidence>
<dbReference type="AlphaFoldDB" id="A0A8J6QU80"/>
<dbReference type="Proteomes" id="UP000638014">
    <property type="component" value="Unassembled WGS sequence"/>
</dbReference>
<gene>
    <name evidence="1" type="ORF">IC617_08810</name>
</gene>
<reference evidence="1" key="1">
    <citation type="submission" date="2020-09" db="EMBL/GenBank/DDBJ databases">
        <title>A novel bacterium of genus Neiella, isolated from South China Sea.</title>
        <authorList>
            <person name="Huang H."/>
            <person name="Mo K."/>
            <person name="Hu Y."/>
        </authorList>
    </citation>
    <scope>NUCLEOTIDE SEQUENCE</scope>
    <source>
        <strain evidence="1">HB171785</strain>
    </source>
</reference>
<keyword evidence="2" id="KW-1185">Reference proteome</keyword>
<dbReference type="RefSeq" id="WP_191144633.1">
    <property type="nucleotide sequence ID" value="NZ_JACXAF010000009.1"/>
</dbReference>
<organism evidence="1 2">
    <name type="scientific">Neiella litorisoli</name>
    <dbReference type="NCBI Taxonomy" id="2771431"/>
    <lineage>
        <taxon>Bacteria</taxon>
        <taxon>Pseudomonadati</taxon>
        <taxon>Pseudomonadota</taxon>
        <taxon>Gammaproteobacteria</taxon>
        <taxon>Alteromonadales</taxon>
        <taxon>Echinimonadaceae</taxon>
        <taxon>Neiella</taxon>
    </lineage>
</organism>
<sequence>MGQGLPVKVVEASLLEDNQNGKRVVKSVLLEFGRGGDYIGSEPTLRKEISIEAARELADQLNKSLQFLDDNPQLKISER</sequence>
<accession>A0A8J6QU80</accession>
<evidence type="ECO:0000313" key="1">
    <source>
        <dbReference type="EMBL" id="MBD1389527.1"/>
    </source>
</evidence>